<name>A0ACB9CR47_CICIN</name>
<reference evidence="2" key="1">
    <citation type="journal article" date="2022" name="Mol. Ecol. Resour.">
        <title>The genomes of chicory, endive, great burdock and yacon provide insights into Asteraceae palaeo-polyploidization history and plant inulin production.</title>
        <authorList>
            <person name="Fan W."/>
            <person name="Wang S."/>
            <person name="Wang H."/>
            <person name="Wang A."/>
            <person name="Jiang F."/>
            <person name="Liu H."/>
            <person name="Zhao H."/>
            <person name="Xu D."/>
            <person name="Zhang Y."/>
        </authorList>
    </citation>
    <scope>NUCLEOTIDE SEQUENCE [LARGE SCALE GENOMIC DNA]</scope>
    <source>
        <strain evidence="2">cv. Punajuju</strain>
    </source>
</reference>
<reference evidence="1 2" key="2">
    <citation type="journal article" date="2022" name="Mol. Ecol. Resour.">
        <title>The genomes of chicory, endive, great burdock and yacon provide insights into Asteraceae paleo-polyploidization history and plant inulin production.</title>
        <authorList>
            <person name="Fan W."/>
            <person name="Wang S."/>
            <person name="Wang H."/>
            <person name="Wang A."/>
            <person name="Jiang F."/>
            <person name="Liu H."/>
            <person name="Zhao H."/>
            <person name="Xu D."/>
            <person name="Zhang Y."/>
        </authorList>
    </citation>
    <scope>NUCLEOTIDE SEQUENCE [LARGE SCALE GENOMIC DNA]</scope>
    <source>
        <strain evidence="2">cv. Punajuju</strain>
        <tissue evidence="1">Leaves</tissue>
    </source>
</reference>
<dbReference type="EMBL" id="CM042013">
    <property type="protein sequence ID" value="KAI3736638.1"/>
    <property type="molecule type" value="Genomic_DNA"/>
</dbReference>
<comment type="caution">
    <text evidence="1">The sequence shown here is derived from an EMBL/GenBank/DDBJ whole genome shotgun (WGS) entry which is preliminary data.</text>
</comment>
<sequence length="198" mass="22756">MDVKYADVQTFITKFLMGGKTGGHSPVFGKYQEKAEFFMCSCLGKSNHNVQKTPGGLIFRLRWNNLQFVTSASFLLTVYADYLTSARRNLRCSSDTVTPPELLAFAKSTISELFSRERIIRGFRPRNRVVKPRIYLCSSSHSKYQTNSRFAVPNFLPFFIGTYNERKGLITLLPKISNFIFKIFPKFHIQQIELDVIS</sequence>
<organism evidence="1 2">
    <name type="scientific">Cichorium intybus</name>
    <name type="common">Chicory</name>
    <dbReference type="NCBI Taxonomy" id="13427"/>
    <lineage>
        <taxon>Eukaryota</taxon>
        <taxon>Viridiplantae</taxon>
        <taxon>Streptophyta</taxon>
        <taxon>Embryophyta</taxon>
        <taxon>Tracheophyta</taxon>
        <taxon>Spermatophyta</taxon>
        <taxon>Magnoliopsida</taxon>
        <taxon>eudicotyledons</taxon>
        <taxon>Gunneridae</taxon>
        <taxon>Pentapetalae</taxon>
        <taxon>asterids</taxon>
        <taxon>campanulids</taxon>
        <taxon>Asterales</taxon>
        <taxon>Asteraceae</taxon>
        <taxon>Cichorioideae</taxon>
        <taxon>Cichorieae</taxon>
        <taxon>Cichoriinae</taxon>
        <taxon>Cichorium</taxon>
    </lineage>
</organism>
<evidence type="ECO:0000313" key="1">
    <source>
        <dbReference type="EMBL" id="KAI3736638.1"/>
    </source>
</evidence>
<gene>
    <name evidence="1" type="ORF">L2E82_26567</name>
</gene>
<accession>A0ACB9CR47</accession>
<dbReference type="Proteomes" id="UP001055811">
    <property type="component" value="Linkage Group LG05"/>
</dbReference>
<protein>
    <submittedName>
        <fullName evidence="1">Uncharacterized protein</fullName>
    </submittedName>
</protein>
<proteinExistence type="predicted"/>
<keyword evidence="2" id="KW-1185">Reference proteome</keyword>
<evidence type="ECO:0000313" key="2">
    <source>
        <dbReference type="Proteomes" id="UP001055811"/>
    </source>
</evidence>